<dbReference type="AlphaFoldDB" id="A0A139A2B2"/>
<evidence type="ECO:0000256" key="1">
    <source>
        <dbReference type="ARBA" id="ARBA00022741"/>
    </source>
</evidence>
<proteinExistence type="predicted"/>
<dbReference type="Pfam" id="PF00071">
    <property type="entry name" value="Ras"/>
    <property type="match status" value="1"/>
</dbReference>
<protein>
    <submittedName>
        <fullName evidence="2">p-loop containing nucleoside triphosphate hydrolase protein</fullName>
    </submittedName>
</protein>
<organism evidence="2 3">
    <name type="scientific">Gonapodya prolifera (strain JEL478)</name>
    <name type="common">Monoblepharis prolifera</name>
    <dbReference type="NCBI Taxonomy" id="1344416"/>
    <lineage>
        <taxon>Eukaryota</taxon>
        <taxon>Fungi</taxon>
        <taxon>Fungi incertae sedis</taxon>
        <taxon>Chytridiomycota</taxon>
        <taxon>Chytridiomycota incertae sedis</taxon>
        <taxon>Monoblepharidomycetes</taxon>
        <taxon>Monoblepharidales</taxon>
        <taxon>Gonapodyaceae</taxon>
        <taxon>Gonapodya</taxon>
    </lineage>
</organism>
<dbReference type="GO" id="GO:0003924">
    <property type="term" value="F:GTPase activity"/>
    <property type="evidence" value="ECO:0007669"/>
    <property type="project" value="InterPro"/>
</dbReference>
<keyword evidence="1" id="KW-0547">Nucleotide-binding</keyword>
<accession>A0A139A2B2</accession>
<reference evidence="2 3" key="1">
    <citation type="journal article" date="2015" name="Genome Biol. Evol.">
        <title>Phylogenomic analyses indicate that early fungi evolved digesting cell walls of algal ancestors of land plants.</title>
        <authorList>
            <person name="Chang Y."/>
            <person name="Wang S."/>
            <person name="Sekimoto S."/>
            <person name="Aerts A.L."/>
            <person name="Choi C."/>
            <person name="Clum A."/>
            <person name="LaButti K.M."/>
            <person name="Lindquist E.A."/>
            <person name="Yee Ngan C."/>
            <person name="Ohm R.A."/>
            <person name="Salamov A.A."/>
            <person name="Grigoriev I.V."/>
            <person name="Spatafora J.W."/>
            <person name="Berbee M.L."/>
        </authorList>
    </citation>
    <scope>NUCLEOTIDE SEQUENCE [LARGE SCALE GENOMIC DNA]</scope>
    <source>
        <strain evidence="2 3">JEL478</strain>
    </source>
</reference>
<gene>
    <name evidence="2" type="ORF">M427DRAFT_85290</name>
</gene>
<dbReference type="OrthoDB" id="6585768at2759"/>
<dbReference type="PRINTS" id="PR00449">
    <property type="entry name" value="RASTRNSFRMNG"/>
</dbReference>
<keyword evidence="3" id="KW-1185">Reference proteome</keyword>
<sequence length="100" mass="11292">LKFVLLGEGGTGKTQIARRFCTLPFINAHQHTTGLDLYHKKLTLDGASTWVELWDVSGESLSSRFAPNIVADADAIFLVYDVTHFGSFQSMDEWLRLVYR</sequence>
<dbReference type="PANTHER" id="PTHR47978">
    <property type="match status" value="1"/>
</dbReference>
<feature type="non-terminal residue" evidence="2">
    <location>
        <position position="1"/>
    </location>
</feature>
<dbReference type="InterPro" id="IPR027417">
    <property type="entry name" value="P-loop_NTPase"/>
</dbReference>
<keyword evidence="2" id="KW-0378">Hydrolase</keyword>
<dbReference type="PROSITE" id="PS51419">
    <property type="entry name" value="RAB"/>
    <property type="match status" value="1"/>
</dbReference>
<dbReference type="InterPro" id="IPR001806">
    <property type="entry name" value="Small_GTPase"/>
</dbReference>
<evidence type="ECO:0000313" key="2">
    <source>
        <dbReference type="EMBL" id="KXS10902.1"/>
    </source>
</evidence>
<dbReference type="SMART" id="SM00175">
    <property type="entry name" value="RAB"/>
    <property type="match status" value="1"/>
</dbReference>
<dbReference type="Proteomes" id="UP000070544">
    <property type="component" value="Unassembled WGS sequence"/>
</dbReference>
<feature type="non-terminal residue" evidence="2">
    <location>
        <position position="100"/>
    </location>
</feature>
<dbReference type="GO" id="GO:0005525">
    <property type="term" value="F:GTP binding"/>
    <property type="evidence" value="ECO:0007669"/>
    <property type="project" value="InterPro"/>
</dbReference>
<dbReference type="EMBL" id="KQ965812">
    <property type="protein sequence ID" value="KXS10902.1"/>
    <property type="molecule type" value="Genomic_DNA"/>
</dbReference>
<evidence type="ECO:0000313" key="3">
    <source>
        <dbReference type="Proteomes" id="UP000070544"/>
    </source>
</evidence>
<name>A0A139A2B2_GONPJ</name>
<dbReference type="SUPFAM" id="SSF52540">
    <property type="entry name" value="P-loop containing nucleoside triphosphate hydrolases"/>
    <property type="match status" value="1"/>
</dbReference>
<dbReference type="Gene3D" id="3.40.50.300">
    <property type="entry name" value="P-loop containing nucleotide triphosphate hydrolases"/>
    <property type="match status" value="1"/>
</dbReference>
<dbReference type="STRING" id="1344416.A0A139A2B2"/>